<evidence type="ECO:0000313" key="1">
    <source>
        <dbReference type="EMBL" id="KAF9515293.1"/>
    </source>
</evidence>
<proteinExistence type="predicted"/>
<dbReference type="Proteomes" id="UP000886523">
    <property type="component" value="Unassembled WGS sequence"/>
</dbReference>
<dbReference type="PANTHER" id="PTHR48472:SF1">
    <property type="entry name" value="TC1-LIKE TRANSPOSASE DDE DOMAIN-CONTAINING PROTEIN"/>
    <property type="match status" value="1"/>
</dbReference>
<evidence type="ECO:0000313" key="2">
    <source>
        <dbReference type="Proteomes" id="UP000886523"/>
    </source>
</evidence>
<organism evidence="1 2">
    <name type="scientific">Hydnum rufescens UP504</name>
    <dbReference type="NCBI Taxonomy" id="1448309"/>
    <lineage>
        <taxon>Eukaryota</taxon>
        <taxon>Fungi</taxon>
        <taxon>Dikarya</taxon>
        <taxon>Basidiomycota</taxon>
        <taxon>Agaricomycotina</taxon>
        <taxon>Agaricomycetes</taxon>
        <taxon>Cantharellales</taxon>
        <taxon>Hydnaceae</taxon>
        <taxon>Hydnum</taxon>
    </lineage>
</organism>
<reference evidence="1" key="1">
    <citation type="journal article" date="2020" name="Nat. Commun.">
        <title>Large-scale genome sequencing of mycorrhizal fungi provides insights into the early evolution of symbiotic traits.</title>
        <authorList>
            <person name="Miyauchi S."/>
            <person name="Kiss E."/>
            <person name="Kuo A."/>
            <person name="Drula E."/>
            <person name="Kohler A."/>
            <person name="Sanchez-Garcia M."/>
            <person name="Morin E."/>
            <person name="Andreopoulos B."/>
            <person name="Barry K.W."/>
            <person name="Bonito G."/>
            <person name="Buee M."/>
            <person name="Carver A."/>
            <person name="Chen C."/>
            <person name="Cichocki N."/>
            <person name="Clum A."/>
            <person name="Culley D."/>
            <person name="Crous P.W."/>
            <person name="Fauchery L."/>
            <person name="Girlanda M."/>
            <person name="Hayes R.D."/>
            <person name="Keri Z."/>
            <person name="LaButti K."/>
            <person name="Lipzen A."/>
            <person name="Lombard V."/>
            <person name="Magnuson J."/>
            <person name="Maillard F."/>
            <person name="Murat C."/>
            <person name="Nolan M."/>
            <person name="Ohm R.A."/>
            <person name="Pangilinan J."/>
            <person name="Pereira M.F."/>
            <person name="Perotto S."/>
            <person name="Peter M."/>
            <person name="Pfister S."/>
            <person name="Riley R."/>
            <person name="Sitrit Y."/>
            <person name="Stielow J.B."/>
            <person name="Szollosi G."/>
            <person name="Zifcakova L."/>
            <person name="Stursova M."/>
            <person name="Spatafora J.W."/>
            <person name="Tedersoo L."/>
            <person name="Vaario L.M."/>
            <person name="Yamada A."/>
            <person name="Yan M."/>
            <person name="Wang P."/>
            <person name="Xu J."/>
            <person name="Bruns T."/>
            <person name="Baldrian P."/>
            <person name="Vilgalys R."/>
            <person name="Dunand C."/>
            <person name="Henrissat B."/>
            <person name="Grigoriev I.V."/>
            <person name="Hibbett D."/>
            <person name="Nagy L.G."/>
            <person name="Martin F.M."/>
        </authorList>
    </citation>
    <scope>NUCLEOTIDE SEQUENCE</scope>
    <source>
        <strain evidence="1">UP504</strain>
    </source>
</reference>
<comment type="caution">
    <text evidence="1">The sequence shown here is derived from an EMBL/GenBank/DDBJ whole genome shotgun (WGS) entry which is preliminary data.</text>
</comment>
<dbReference type="InterPro" id="IPR009057">
    <property type="entry name" value="Homeodomain-like_sf"/>
</dbReference>
<dbReference type="OrthoDB" id="3012036at2759"/>
<accession>A0A9P6B0A9</accession>
<dbReference type="SUPFAM" id="SSF46689">
    <property type="entry name" value="Homeodomain-like"/>
    <property type="match status" value="1"/>
</dbReference>
<dbReference type="EMBL" id="MU128951">
    <property type="protein sequence ID" value="KAF9515293.1"/>
    <property type="molecule type" value="Genomic_DNA"/>
</dbReference>
<gene>
    <name evidence="1" type="ORF">BS47DRAFT_1293983</name>
</gene>
<protein>
    <submittedName>
        <fullName evidence="1">Uncharacterized protein</fullName>
    </submittedName>
</protein>
<name>A0A9P6B0A9_9AGAM</name>
<dbReference type="PANTHER" id="PTHR48472">
    <property type="entry name" value="TC1-LIKE TRANSPOSASE DDE DOMAIN-CONTAINING PROTEIN"/>
    <property type="match status" value="1"/>
</dbReference>
<keyword evidence="2" id="KW-1185">Reference proteome</keyword>
<sequence length="132" mass="15151">GVKHTLVYSTLRLHSEYGFPHHPNQDRRGWHCILDCTDVDFIDSLVEHENTLYLDEIQDHLLREHNVHVSVSTIKCTLSQLSISHKEVTVAAKECNELLHVAFLNKVAELVTHPNMLLCTDESSKDDQVVVW</sequence>
<feature type="non-terminal residue" evidence="1">
    <location>
        <position position="1"/>
    </location>
</feature>
<dbReference type="AlphaFoldDB" id="A0A9P6B0A9"/>